<dbReference type="InterPro" id="IPR036618">
    <property type="entry name" value="PtsI_HPr-bd_sf"/>
</dbReference>
<dbReference type="GO" id="GO:0009401">
    <property type="term" value="P:phosphoenolpyruvate-dependent sugar phosphotransferase system"/>
    <property type="evidence" value="ECO:0007669"/>
    <property type="project" value="UniProtKB-KW"/>
</dbReference>
<dbReference type="GO" id="GO:0016301">
    <property type="term" value="F:kinase activity"/>
    <property type="evidence" value="ECO:0007669"/>
    <property type="project" value="UniProtKB-KW"/>
</dbReference>
<feature type="domain" description="PEP-utilising enzyme C-terminal" evidence="18">
    <location>
        <begin position="171"/>
        <end position="456"/>
    </location>
</feature>
<keyword evidence="14" id="KW-0418">Kinase</keyword>
<evidence type="ECO:0000256" key="7">
    <source>
        <dbReference type="ARBA" id="ARBA00016544"/>
    </source>
</evidence>
<evidence type="ECO:0000256" key="5">
    <source>
        <dbReference type="ARBA" id="ARBA00007837"/>
    </source>
</evidence>
<dbReference type="EMBL" id="QEKV01000001">
    <property type="protein sequence ID" value="PVY95625.1"/>
    <property type="molecule type" value="Genomic_DNA"/>
</dbReference>
<feature type="domain" description="PEP-utilising enzyme mobile" evidence="17">
    <location>
        <begin position="71"/>
        <end position="142"/>
    </location>
</feature>
<dbReference type="InterPro" id="IPR006318">
    <property type="entry name" value="PTS_EI-like"/>
</dbReference>
<dbReference type="InterPro" id="IPR000121">
    <property type="entry name" value="PEP_util_C"/>
</dbReference>
<feature type="domain" description="Phosphotransferase system enzyme I N-terminal" evidence="19">
    <location>
        <begin position="1"/>
        <end position="47"/>
    </location>
</feature>
<evidence type="ECO:0000256" key="11">
    <source>
        <dbReference type="ARBA" id="ARBA00022679"/>
    </source>
</evidence>
<protein>
    <recommendedName>
        <fullName evidence="7">Phosphoenolpyruvate-protein phosphotransferase</fullName>
        <ecNumber evidence="6">2.7.3.9</ecNumber>
    </recommendedName>
    <alternativeName>
        <fullName evidence="16">Phosphotransferase system, enzyme I</fullName>
    </alternativeName>
</protein>
<evidence type="ECO:0000256" key="15">
    <source>
        <dbReference type="ARBA" id="ARBA00022842"/>
    </source>
</evidence>
<dbReference type="Gene3D" id="3.50.30.10">
    <property type="entry name" value="Phosphohistidine domain"/>
    <property type="match status" value="1"/>
</dbReference>
<keyword evidence="8" id="KW-0813">Transport</keyword>
<evidence type="ECO:0000256" key="6">
    <source>
        <dbReference type="ARBA" id="ARBA00012232"/>
    </source>
</evidence>
<keyword evidence="13" id="KW-0479">Metal-binding</keyword>
<evidence type="ECO:0000256" key="2">
    <source>
        <dbReference type="ARBA" id="ARBA00001946"/>
    </source>
</evidence>
<evidence type="ECO:0000256" key="13">
    <source>
        <dbReference type="ARBA" id="ARBA00022723"/>
    </source>
</evidence>
<dbReference type="InterPro" id="IPR040442">
    <property type="entry name" value="Pyrv_kinase-like_dom_sf"/>
</dbReference>
<accession>A0A2U1E6U8</accession>
<dbReference type="Pfam" id="PF05524">
    <property type="entry name" value="PEP-utilisers_N"/>
    <property type="match status" value="1"/>
</dbReference>
<dbReference type="SUPFAM" id="SSF51621">
    <property type="entry name" value="Phosphoenolpyruvate/pyruvate domain"/>
    <property type="match status" value="1"/>
</dbReference>
<keyword evidence="20" id="KW-0670">Pyruvate</keyword>
<dbReference type="PRINTS" id="PR01736">
    <property type="entry name" value="PHPHTRNFRASE"/>
</dbReference>
<evidence type="ECO:0000313" key="20">
    <source>
        <dbReference type="EMBL" id="PVY95625.1"/>
    </source>
</evidence>
<dbReference type="GO" id="GO:0005737">
    <property type="term" value="C:cytoplasm"/>
    <property type="evidence" value="ECO:0007669"/>
    <property type="project" value="UniProtKB-SubCell"/>
</dbReference>
<dbReference type="InterPro" id="IPR008279">
    <property type="entry name" value="PEP-util_enz_mobile_dom"/>
</dbReference>
<dbReference type="EC" id="2.7.3.9" evidence="6"/>
<sequence>MLSDPEVIGTVESYIDMDFTAEYSVFRAKEDLKKIFIDMEDEYFRARANDVEDIMTRVIKNLLGKKAEDMNEEYILVSDELYPSETLEMDFRKIKGIATLRGSKTSHTTILANNFNIPALISLDCGNIYSLDGKVAIIDAESQELIVEPDEDVLSSYEKKIEKEMEKARELKEYISKNAVTKSGKKLNVFANIGSEIEADEANKNGAEGIGLFRSEFLYLGRKNPPDEEEQYRAYKLAVVSMKDRPVIVRTMDIGADKQVDYLDLKKEDNPQMGLRGIRLSLSERELFKTQLRALLRASYYGDLRVMLPMVISPKEILETREIIDECLEELKNEKRHFKEFKLGIMIETPAAAIIADELGKYVDFFSIGTNDLVSYTLAIDRTNNEIAHMRDDYHPAIKRLIELTVAGAKKNDIEVGICGAMGADPKMLDFYLDIGLDEVSVSMNKILETKRNVINAD</sequence>
<evidence type="ECO:0000313" key="21">
    <source>
        <dbReference type="Proteomes" id="UP000245793"/>
    </source>
</evidence>
<gene>
    <name evidence="20" type="ORF">C7381_101151</name>
</gene>
<proteinExistence type="inferred from homology"/>
<dbReference type="GO" id="GO:0046872">
    <property type="term" value="F:metal ion binding"/>
    <property type="evidence" value="ECO:0007669"/>
    <property type="project" value="UniProtKB-KW"/>
</dbReference>
<dbReference type="PANTHER" id="PTHR46244:SF3">
    <property type="entry name" value="PHOSPHOENOLPYRUVATE-PROTEIN PHOSPHOTRANSFERASE"/>
    <property type="match status" value="1"/>
</dbReference>
<dbReference type="GO" id="GO:0008965">
    <property type="term" value="F:phosphoenolpyruvate-protein phosphotransferase activity"/>
    <property type="evidence" value="ECO:0007669"/>
    <property type="project" value="UniProtKB-EC"/>
</dbReference>
<evidence type="ECO:0000259" key="19">
    <source>
        <dbReference type="Pfam" id="PF05524"/>
    </source>
</evidence>
<reference evidence="20 21" key="1">
    <citation type="submission" date="2018-04" db="EMBL/GenBank/DDBJ databases">
        <title>Genomic Encyclopedia of Type Strains, Phase IV (KMG-IV): sequencing the most valuable type-strain genomes for metagenomic binning, comparative biology and taxonomic classification.</title>
        <authorList>
            <person name="Goeker M."/>
        </authorList>
    </citation>
    <scope>NUCLEOTIDE SEQUENCE [LARGE SCALE GENOMIC DNA]</scope>
    <source>
        <strain evidence="20 21">DSM 20705</strain>
    </source>
</reference>
<dbReference type="Pfam" id="PF00391">
    <property type="entry name" value="PEP-utilizers"/>
    <property type="match status" value="1"/>
</dbReference>
<evidence type="ECO:0000256" key="16">
    <source>
        <dbReference type="ARBA" id="ARBA00033235"/>
    </source>
</evidence>
<evidence type="ECO:0000256" key="12">
    <source>
        <dbReference type="ARBA" id="ARBA00022683"/>
    </source>
</evidence>
<dbReference type="Gene3D" id="3.20.20.60">
    <property type="entry name" value="Phosphoenolpyruvate-binding domains"/>
    <property type="match status" value="1"/>
</dbReference>
<dbReference type="Proteomes" id="UP000245793">
    <property type="component" value="Unassembled WGS sequence"/>
</dbReference>
<keyword evidence="12" id="KW-0598">Phosphotransferase system</keyword>
<evidence type="ECO:0000256" key="14">
    <source>
        <dbReference type="ARBA" id="ARBA00022777"/>
    </source>
</evidence>
<dbReference type="SUPFAM" id="SSF47831">
    <property type="entry name" value="Enzyme I of the PEP:sugar phosphotransferase system HPr-binding (sub)domain"/>
    <property type="match status" value="1"/>
</dbReference>
<organism evidence="20 21">
    <name type="scientific">Ezakiella coagulans</name>
    <dbReference type="NCBI Taxonomy" id="46507"/>
    <lineage>
        <taxon>Bacteria</taxon>
        <taxon>Bacillati</taxon>
        <taxon>Bacillota</taxon>
        <taxon>Tissierellia</taxon>
        <taxon>Ezakiella</taxon>
    </lineage>
</organism>
<comment type="subcellular location">
    <subcellularLocation>
        <location evidence="4">Cytoplasm</location>
    </subcellularLocation>
</comment>
<dbReference type="InterPro" id="IPR050499">
    <property type="entry name" value="PEP-utilizing_PTS_enzyme"/>
</dbReference>
<evidence type="ECO:0000259" key="18">
    <source>
        <dbReference type="Pfam" id="PF02896"/>
    </source>
</evidence>
<evidence type="ECO:0000256" key="8">
    <source>
        <dbReference type="ARBA" id="ARBA00022448"/>
    </source>
</evidence>
<keyword evidence="21" id="KW-1185">Reference proteome</keyword>
<comment type="similarity">
    <text evidence="5">Belongs to the PEP-utilizing enzyme family.</text>
</comment>
<dbReference type="PANTHER" id="PTHR46244">
    <property type="entry name" value="PHOSPHOENOLPYRUVATE-PROTEIN PHOSPHOTRANSFERASE"/>
    <property type="match status" value="1"/>
</dbReference>
<comment type="function">
    <text evidence="3">General (non sugar-specific) component of the phosphoenolpyruvate-dependent sugar phosphotransferase system (sugar PTS). This major carbohydrate active-transport system catalyzes the phosphorylation of incoming sugar substrates concomitantly with their translocation across the cell membrane. Enzyme I transfers the phosphoryl group from phosphoenolpyruvate (PEP) to the phosphoryl carrier protein (HPr).</text>
</comment>
<evidence type="ECO:0000256" key="9">
    <source>
        <dbReference type="ARBA" id="ARBA00022490"/>
    </source>
</evidence>
<keyword evidence="10" id="KW-0762">Sugar transport</keyword>
<dbReference type="InterPro" id="IPR036637">
    <property type="entry name" value="Phosphohistidine_dom_sf"/>
</dbReference>
<evidence type="ECO:0000256" key="4">
    <source>
        <dbReference type="ARBA" id="ARBA00004496"/>
    </source>
</evidence>
<dbReference type="InterPro" id="IPR015813">
    <property type="entry name" value="Pyrv/PenolPyrv_kinase-like_dom"/>
</dbReference>
<comment type="caution">
    <text evidence="20">The sequence shown here is derived from an EMBL/GenBank/DDBJ whole genome shotgun (WGS) entry which is preliminary data.</text>
</comment>
<keyword evidence="11 20" id="KW-0808">Transferase</keyword>
<keyword evidence="15" id="KW-0460">Magnesium</keyword>
<dbReference type="Pfam" id="PF02896">
    <property type="entry name" value="PEP-utilizers_C"/>
    <property type="match status" value="1"/>
</dbReference>
<comment type="catalytic activity">
    <reaction evidence="1">
        <text>L-histidyl-[protein] + phosphoenolpyruvate = N(pros)-phospho-L-histidyl-[protein] + pyruvate</text>
        <dbReference type="Rhea" id="RHEA:23880"/>
        <dbReference type="Rhea" id="RHEA-COMP:9745"/>
        <dbReference type="Rhea" id="RHEA-COMP:9746"/>
        <dbReference type="ChEBI" id="CHEBI:15361"/>
        <dbReference type="ChEBI" id="CHEBI:29979"/>
        <dbReference type="ChEBI" id="CHEBI:58702"/>
        <dbReference type="ChEBI" id="CHEBI:64837"/>
        <dbReference type="EC" id="2.7.3.9"/>
    </reaction>
</comment>
<keyword evidence="9" id="KW-0963">Cytoplasm</keyword>
<evidence type="ECO:0000256" key="3">
    <source>
        <dbReference type="ARBA" id="ARBA00002728"/>
    </source>
</evidence>
<dbReference type="InterPro" id="IPR008731">
    <property type="entry name" value="PTS_EIN"/>
</dbReference>
<evidence type="ECO:0000256" key="1">
    <source>
        <dbReference type="ARBA" id="ARBA00000683"/>
    </source>
</evidence>
<evidence type="ECO:0000256" key="10">
    <source>
        <dbReference type="ARBA" id="ARBA00022597"/>
    </source>
</evidence>
<dbReference type="SUPFAM" id="SSF52009">
    <property type="entry name" value="Phosphohistidine domain"/>
    <property type="match status" value="1"/>
</dbReference>
<evidence type="ECO:0000259" key="17">
    <source>
        <dbReference type="Pfam" id="PF00391"/>
    </source>
</evidence>
<name>A0A2U1E6U8_9FIRM</name>
<dbReference type="AlphaFoldDB" id="A0A2U1E6U8"/>
<comment type="cofactor">
    <cofactor evidence="2">
        <name>Mg(2+)</name>
        <dbReference type="ChEBI" id="CHEBI:18420"/>
    </cofactor>
</comment>
<dbReference type="Gene3D" id="1.10.274.10">
    <property type="entry name" value="PtsI, HPr-binding domain"/>
    <property type="match status" value="1"/>
</dbReference>
<dbReference type="NCBIfam" id="TIGR01417">
    <property type="entry name" value="PTS_I_fam"/>
    <property type="match status" value="1"/>
</dbReference>